<dbReference type="PROSITE" id="PS51257">
    <property type="entry name" value="PROKAR_LIPOPROTEIN"/>
    <property type="match status" value="1"/>
</dbReference>
<evidence type="ECO:0000313" key="3">
    <source>
        <dbReference type="EMBL" id="RJF66777.1"/>
    </source>
</evidence>
<gene>
    <name evidence="3" type="ORF">D4Q52_23715</name>
</gene>
<reference evidence="3 4" key="1">
    <citation type="submission" date="2018-09" db="EMBL/GenBank/DDBJ databases">
        <title>Draft genome sequence of Rhodopseudomonas palustris 2.1.18.</title>
        <authorList>
            <person name="Robertson S.L."/>
            <person name="Meyer T.E."/>
            <person name="Kyndt J.A."/>
        </authorList>
    </citation>
    <scope>NUCLEOTIDE SEQUENCE [LARGE SCALE GENOMIC DNA]</scope>
    <source>
        <strain evidence="3 4">2.1.18</strain>
    </source>
</reference>
<comment type="caution">
    <text evidence="3">The sequence shown here is derived from an EMBL/GenBank/DDBJ whole genome shotgun (WGS) entry which is preliminary data.</text>
</comment>
<feature type="compositionally biased region" description="Basic residues" evidence="1">
    <location>
        <begin position="194"/>
        <end position="204"/>
    </location>
</feature>
<name>A0A418UXZ2_RHOPL</name>
<dbReference type="RefSeq" id="WP_119859043.1">
    <property type="nucleotide sequence ID" value="NZ_QYYD01000035.1"/>
</dbReference>
<feature type="compositionally biased region" description="Basic residues" evidence="1">
    <location>
        <begin position="253"/>
        <end position="271"/>
    </location>
</feature>
<dbReference type="OrthoDB" id="8141201at2"/>
<evidence type="ECO:0000256" key="1">
    <source>
        <dbReference type="SAM" id="MobiDB-lite"/>
    </source>
</evidence>
<dbReference type="EMBL" id="QYYD01000035">
    <property type="protein sequence ID" value="RJF66777.1"/>
    <property type="molecule type" value="Genomic_DNA"/>
</dbReference>
<dbReference type="AlphaFoldDB" id="A0A418UXZ2"/>
<organism evidence="3 4">
    <name type="scientific">Rhodopseudomonas palustris</name>
    <dbReference type="NCBI Taxonomy" id="1076"/>
    <lineage>
        <taxon>Bacteria</taxon>
        <taxon>Pseudomonadati</taxon>
        <taxon>Pseudomonadota</taxon>
        <taxon>Alphaproteobacteria</taxon>
        <taxon>Hyphomicrobiales</taxon>
        <taxon>Nitrobacteraceae</taxon>
        <taxon>Rhodopseudomonas</taxon>
    </lineage>
</organism>
<keyword evidence="2" id="KW-1133">Transmembrane helix</keyword>
<feature type="transmembrane region" description="Helical" evidence="2">
    <location>
        <begin position="6"/>
        <end position="39"/>
    </location>
</feature>
<dbReference type="Proteomes" id="UP000285523">
    <property type="component" value="Unassembled WGS sequence"/>
</dbReference>
<keyword evidence="2" id="KW-0472">Membrane</keyword>
<evidence type="ECO:0000256" key="2">
    <source>
        <dbReference type="SAM" id="Phobius"/>
    </source>
</evidence>
<keyword evidence="2" id="KW-0812">Transmembrane</keyword>
<evidence type="ECO:0000313" key="4">
    <source>
        <dbReference type="Proteomes" id="UP000285523"/>
    </source>
</evidence>
<feature type="region of interest" description="Disordered" evidence="1">
    <location>
        <begin position="194"/>
        <end position="291"/>
    </location>
</feature>
<accession>A0A418UXZ2</accession>
<proteinExistence type="predicted"/>
<protein>
    <submittedName>
        <fullName evidence="3">Uncharacterized protein</fullName>
    </submittedName>
</protein>
<sequence>MRDWFATLAVGLVIVVGCAAGLGGLLAFLLAFGIAWYLLAARNLGFAQARDMLGIRLLPPIWRRGNWLWIETLLEDGERLIKAATLALTITALALMFWPDIVYGAALLIALFYVSEILRGNLGPKPRLVRIPDAHRAAEPAPPLIGAAAPISASFSRAVLAPAAEPAPTLAPPVAAAGRPSAADPLARLIIHRLRAPRKRRPLHQRRDEDRKPAAKRSAPAMRARLEKAKRTPRALPALPSRKPDYPVVLRQARPRLRRPPLRKRAMRKPAPRAVTQISRGRPKPAAVSSR</sequence>